<evidence type="ECO:0000256" key="7">
    <source>
        <dbReference type="ARBA" id="ARBA00084017"/>
    </source>
</evidence>
<dbReference type="STRING" id="984486.A0A1E3QIG4"/>
<protein>
    <recommendedName>
        <fullName evidence="6">Heat shock transcription factor</fullName>
    </recommendedName>
    <alternativeName>
        <fullName evidence="7">Heat shock factor protein</fullName>
    </alternativeName>
</protein>
<keyword evidence="5" id="KW-0539">Nucleus</keyword>
<dbReference type="SMART" id="SM00415">
    <property type="entry name" value="HSF"/>
    <property type="match status" value="1"/>
</dbReference>
<evidence type="ECO:0000256" key="3">
    <source>
        <dbReference type="ARBA" id="ARBA00023125"/>
    </source>
</evidence>
<name>A0A1E3QIG4_9ASCO</name>
<feature type="region of interest" description="Disordered" evidence="9">
    <location>
        <begin position="287"/>
        <end position="307"/>
    </location>
</feature>
<dbReference type="PANTHER" id="PTHR10015">
    <property type="entry name" value="HEAT SHOCK TRANSCRIPTION FACTOR"/>
    <property type="match status" value="1"/>
</dbReference>
<dbReference type="Pfam" id="PF00447">
    <property type="entry name" value="HSF_DNA-bind"/>
    <property type="match status" value="1"/>
</dbReference>
<keyword evidence="3" id="KW-0238">DNA-binding</keyword>
<dbReference type="InterPro" id="IPR036390">
    <property type="entry name" value="WH_DNA-bd_sf"/>
</dbReference>
<accession>A0A1E3QIG4</accession>
<dbReference type="EMBL" id="KV454440">
    <property type="protein sequence ID" value="ODQ77503.1"/>
    <property type="molecule type" value="Genomic_DNA"/>
</dbReference>
<sequence length="788" mass="86593">MSDATHNEPAPYRRKHSTDYDMIKDISRASDARADEALVDDETKDVVAASGLAANSTKGTHTVFIHKLYNMLEDAQIRHLIWWTAADDGFYLIPGEEFSKVLSQYFKHTNIASFIRQLNMYGFHKVNDLFHSLTSEVTKWEFRHLSGNFRKGDLEGLKAIKRRSLKNTHSHREVVSLKALPANGMDISGADSPVLVADYSDVESRSNSVIDMQYTGAAVPGEPASLNARLGELGHSLAALRHEHARLQSRYDTAVDDLKKTNLDMAHLVDIVLKMIDQRMGDKLLGMRSSTSSSHSHSGKPGIPERVATPVLRKLHDDDMASPTSGMKPDTLRDTLEREIMIFRNSVMQRAAAYETIQSQTHMAHYSGPRPLASRLNERLQQPRAQSYQAYAYQPQQQRTNSAVTYAYPPDPNMGFQQVRFGSTSGSQRHMSVLYDPLAPAPSSQRNSITTPGAAQPQVIYSPIAMVGTTPTATGHPGLGESPVQSYFEAKRHMSQLELTRVYSPLNGDLAPTSIPTAGSQPTSMPGNSSGPVSSNPTWEAFAARPTRPASASSNGSFSRDAAPDVHFSSNSRAGSIQMQLYQQLAQQPEVTVYIPRTYPYNVPHQRSGSHPTGYPVQLYPSLASTTASHLAPGWHTRYASAESLQAERPAPPGAVPSPRSDSNAIQQPPRSVPTVDVSVPIRCDTPESPTARGPQARNTIPAIVYPALPSQLQPAPSIRKLPSVNSLTSPPANSGVYSLLNHEGKDEEKIEKIEKTEGTERTEETNEKNDRKRSNSEGEDQDKKPRI</sequence>
<dbReference type="Gene3D" id="1.10.10.10">
    <property type="entry name" value="Winged helix-like DNA-binding domain superfamily/Winged helix DNA-binding domain"/>
    <property type="match status" value="1"/>
</dbReference>
<dbReference type="PRINTS" id="PR00056">
    <property type="entry name" value="HSFDOMAIN"/>
</dbReference>
<organism evidence="11 12">
    <name type="scientific">Babjeviella inositovora NRRL Y-12698</name>
    <dbReference type="NCBI Taxonomy" id="984486"/>
    <lineage>
        <taxon>Eukaryota</taxon>
        <taxon>Fungi</taxon>
        <taxon>Dikarya</taxon>
        <taxon>Ascomycota</taxon>
        <taxon>Saccharomycotina</taxon>
        <taxon>Pichiomycetes</taxon>
        <taxon>Serinales incertae sedis</taxon>
        <taxon>Babjeviella</taxon>
    </lineage>
</organism>
<evidence type="ECO:0000256" key="1">
    <source>
        <dbReference type="ARBA" id="ARBA00004123"/>
    </source>
</evidence>
<dbReference type="GO" id="GO:0043565">
    <property type="term" value="F:sequence-specific DNA binding"/>
    <property type="evidence" value="ECO:0007669"/>
    <property type="project" value="InterPro"/>
</dbReference>
<dbReference type="RefSeq" id="XP_018982831.1">
    <property type="nucleotide sequence ID" value="XM_019129954.1"/>
</dbReference>
<evidence type="ECO:0000256" key="5">
    <source>
        <dbReference type="ARBA" id="ARBA00023242"/>
    </source>
</evidence>
<dbReference type="GO" id="GO:0003700">
    <property type="term" value="F:DNA-binding transcription factor activity"/>
    <property type="evidence" value="ECO:0007669"/>
    <property type="project" value="InterPro"/>
</dbReference>
<dbReference type="SUPFAM" id="SSF46785">
    <property type="entry name" value="Winged helix' DNA-binding domain"/>
    <property type="match status" value="1"/>
</dbReference>
<dbReference type="AlphaFoldDB" id="A0A1E3QIG4"/>
<evidence type="ECO:0000256" key="6">
    <source>
        <dbReference type="ARBA" id="ARBA00068818"/>
    </source>
</evidence>
<feature type="region of interest" description="Disordered" evidence="9">
    <location>
        <begin position="722"/>
        <end position="788"/>
    </location>
</feature>
<feature type="domain" description="HSF-type DNA-binding" evidence="10">
    <location>
        <begin position="102"/>
        <end position="126"/>
    </location>
</feature>
<evidence type="ECO:0000256" key="4">
    <source>
        <dbReference type="ARBA" id="ARBA00023163"/>
    </source>
</evidence>
<evidence type="ECO:0000256" key="2">
    <source>
        <dbReference type="ARBA" id="ARBA00023015"/>
    </source>
</evidence>
<comment type="subcellular location">
    <subcellularLocation>
        <location evidence="1">Nucleus</location>
    </subcellularLocation>
</comment>
<dbReference type="InterPro" id="IPR000232">
    <property type="entry name" value="HSF_DNA-bd"/>
</dbReference>
<dbReference type="InterPro" id="IPR036388">
    <property type="entry name" value="WH-like_DNA-bd_sf"/>
</dbReference>
<evidence type="ECO:0000259" key="10">
    <source>
        <dbReference type="PROSITE" id="PS00434"/>
    </source>
</evidence>
<feature type="region of interest" description="Disordered" evidence="9">
    <location>
        <begin position="644"/>
        <end position="699"/>
    </location>
</feature>
<keyword evidence="2" id="KW-0805">Transcription regulation</keyword>
<dbReference type="GO" id="GO:0005634">
    <property type="term" value="C:nucleus"/>
    <property type="evidence" value="ECO:0007669"/>
    <property type="project" value="UniProtKB-SubCell"/>
</dbReference>
<comment type="similarity">
    <text evidence="8">Belongs to the HSF family.</text>
</comment>
<evidence type="ECO:0000313" key="12">
    <source>
        <dbReference type="Proteomes" id="UP000094336"/>
    </source>
</evidence>
<evidence type="ECO:0000313" key="11">
    <source>
        <dbReference type="EMBL" id="ODQ77503.1"/>
    </source>
</evidence>
<dbReference type="OrthoDB" id="60033at2759"/>
<dbReference type="PROSITE" id="PS00434">
    <property type="entry name" value="HSF_DOMAIN"/>
    <property type="match status" value="1"/>
</dbReference>
<feature type="compositionally biased region" description="Low complexity" evidence="9">
    <location>
        <begin position="524"/>
        <end position="554"/>
    </location>
</feature>
<reference evidence="12" key="1">
    <citation type="submission" date="2016-05" db="EMBL/GenBank/DDBJ databases">
        <title>Comparative genomics of biotechnologically important yeasts.</title>
        <authorList>
            <consortium name="DOE Joint Genome Institute"/>
            <person name="Riley R."/>
            <person name="Haridas S."/>
            <person name="Wolfe K.H."/>
            <person name="Lopes M.R."/>
            <person name="Hittinger C.T."/>
            <person name="Goker M."/>
            <person name="Salamov A."/>
            <person name="Wisecaver J."/>
            <person name="Long T.M."/>
            <person name="Aerts A.L."/>
            <person name="Barry K."/>
            <person name="Choi C."/>
            <person name="Clum A."/>
            <person name="Coughlan A.Y."/>
            <person name="Deshpande S."/>
            <person name="Douglass A.P."/>
            <person name="Hanson S.J."/>
            <person name="Klenk H.-P."/>
            <person name="Labutti K."/>
            <person name="Lapidus A."/>
            <person name="Lindquist E."/>
            <person name="Lipzen A."/>
            <person name="Meier-Kolthoff J.P."/>
            <person name="Ohm R.A."/>
            <person name="Otillar R.P."/>
            <person name="Pangilinan J."/>
            <person name="Peng Y."/>
            <person name="Rokas A."/>
            <person name="Rosa C.A."/>
            <person name="Scheuner C."/>
            <person name="Sibirny A.A."/>
            <person name="Slot J.C."/>
            <person name="Stielow J.B."/>
            <person name="Sun H."/>
            <person name="Kurtzman C.P."/>
            <person name="Blackwell M."/>
            <person name="Grigoriev I.V."/>
            <person name="Jeffries T.W."/>
        </authorList>
    </citation>
    <scope>NUCLEOTIDE SEQUENCE [LARGE SCALE GENOMIC DNA]</scope>
    <source>
        <strain evidence="12">NRRL Y-12698</strain>
    </source>
</reference>
<feature type="compositionally biased region" description="Polar residues" evidence="9">
    <location>
        <begin position="514"/>
        <end position="523"/>
    </location>
</feature>
<feature type="region of interest" description="Disordered" evidence="9">
    <location>
        <begin position="510"/>
        <end position="570"/>
    </location>
</feature>
<dbReference type="PANTHER" id="PTHR10015:SF396">
    <property type="entry name" value="FLOCCULATION SUPPRESSION PROTEIN"/>
    <property type="match status" value="1"/>
</dbReference>
<dbReference type="GeneID" id="30147807"/>
<keyword evidence="4" id="KW-0804">Transcription</keyword>
<feature type="compositionally biased region" description="Basic and acidic residues" evidence="9">
    <location>
        <begin position="743"/>
        <end position="788"/>
    </location>
</feature>
<proteinExistence type="inferred from homology"/>
<evidence type="ECO:0000256" key="9">
    <source>
        <dbReference type="SAM" id="MobiDB-lite"/>
    </source>
</evidence>
<keyword evidence="12" id="KW-1185">Reference proteome</keyword>
<gene>
    <name evidence="11" type="ORF">BABINDRAFT_163511</name>
</gene>
<evidence type="ECO:0000256" key="8">
    <source>
        <dbReference type="RuleBase" id="RU004020"/>
    </source>
</evidence>
<feature type="compositionally biased region" description="Polar residues" evidence="9">
    <location>
        <begin position="724"/>
        <end position="737"/>
    </location>
</feature>
<feature type="compositionally biased region" description="Polar residues" evidence="9">
    <location>
        <begin position="660"/>
        <end position="670"/>
    </location>
</feature>
<dbReference type="FunFam" id="1.10.10.10:FF:000027">
    <property type="entry name" value="Heat shock transcription factor 1"/>
    <property type="match status" value="1"/>
</dbReference>
<dbReference type="Proteomes" id="UP000094336">
    <property type="component" value="Unassembled WGS sequence"/>
</dbReference>